<evidence type="ECO:0000313" key="1">
    <source>
        <dbReference type="EMBL" id="MDR9847550.1"/>
    </source>
</evidence>
<comment type="caution">
    <text evidence="1">The sequence shown here is derived from an EMBL/GenBank/DDBJ whole genome shotgun (WGS) entry which is preliminary data.</text>
</comment>
<name>A0ABU2EI53_9BURK</name>
<reference evidence="1" key="1">
    <citation type="submission" date="2023-09" db="EMBL/GenBank/DDBJ databases">
        <title>Description of first Herbaspirillum huttiense subsp. nephrolepsisexaltata and Herbaspirillum huttiense subsp. lycopersicon.</title>
        <authorList>
            <person name="Poudel M."/>
            <person name="Sharma A."/>
            <person name="Goss E."/>
            <person name="Tapia J.H."/>
            <person name="Harmon C.M."/>
            <person name="Jones J.B."/>
        </authorList>
    </citation>
    <scope>NUCLEOTIDE SEQUENCE</scope>
    <source>
        <strain evidence="1">SE1</strain>
    </source>
</reference>
<keyword evidence="2" id="KW-1185">Reference proteome</keyword>
<dbReference type="Proteomes" id="UP001246576">
    <property type="component" value="Unassembled WGS sequence"/>
</dbReference>
<accession>A0ABU2EI53</accession>
<protein>
    <submittedName>
        <fullName evidence="1">Uncharacterized protein</fullName>
    </submittedName>
</protein>
<sequence length="297" mass="32677">MYFIGLTQQAATGGLARLNQGNGAVLPASHVYPGRHSFREFIAPIERRLQADPGVERFSVQSVLGRYGISQELSVGLEVWAQAHFNTPAFVEVVFHQAEAAQQLDAFVARTLEPDEWTDNARPGLTVLFEHPVRIGQLAPLRKAVLEFPGDGWPIDGFTTIPAPGHGVAMVRGLRYVFLPEISVRWDGALRERLSTSLIEIEIILIDQATKIGRLSRRLTQLPNVERAYLNWFDVIVGGQENYGTLIERLHAQSSLASPALPSMARTPFSEMIGLTSSAVLQERLAIVSDTAAPDMS</sequence>
<organism evidence="1 2">
    <name type="scientific">Herbaspirillum huttiense subsp. lycopersici</name>
    <dbReference type="NCBI Taxonomy" id="3074428"/>
    <lineage>
        <taxon>Bacteria</taxon>
        <taxon>Pseudomonadati</taxon>
        <taxon>Pseudomonadota</taxon>
        <taxon>Betaproteobacteria</taxon>
        <taxon>Burkholderiales</taxon>
        <taxon>Oxalobacteraceae</taxon>
        <taxon>Herbaspirillum</taxon>
    </lineage>
</organism>
<dbReference type="EMBL" id="JAVLSJ010000002">
    <property type="protein sequence ID" value="MDR9847550.1"/>
    <property type="molecule type" value="Genomic_DNA"/>
</dbReference>
<proteinExistence type="predicted"/>
<gene>
    <name evidence="1" type="ORF">RI048_04920</name>
</gene>
<dbReference type="RefSeq" id="WP_310839671.1">
    <property type="nucleotide sequence ID" value="NZ_JAVLSJ010000002.1"/>
</dbReference>
<evidence type="ECO:0000313" key="2">
    <source>
        <dbReference type="Proteomes" id="UP001246576"/>
    </source>
</evidence>